<sequence length="748" mass="83944">MENIKTPPHSPRRPGGRNIYAAPLSPRLVSARQFSQYMSTLSGGRKDETESLTMNIGTIANTLSTGAENEITLILFEMQQVFHFCREYAERTLIPIICAKATEWGSSLQLSAGEALVSVSVSNVPSHLAKTISSTASDIIRSTNDSSVREVWGHILVTTLPHVTWSADELSVFIDELEDGWASYKNLHARVLGSLAISSHDENIKTRIMRKAIHICKDQDLEVRGMIAESLATIGAALKVSVVEKELWPCLLNLLKDNNARIHAATIRTLAHISLAHKEKTPDAKLFYDHLPPVLLDECVRIRRSASQDQRTVGDDLYLLLEIDSEVFGKLLYCCHEYLADDATKKEVLKAFSEMATCNGPIIRKNCAFNMPGVATCLAKRGRFLLSSIVEFLSRDSEPETRWRLAAGLHETIKCLAGKDTIGNLFTTVLRLLQDSNALVRMNTLRHLEKLLAQLARHSGYNSVRKLAPIFEKLHLLSEGNWRTQELLARQLRLATPLVPPPAIRSNVLPLLYSISKDSSHLVRKATMATIATCMRYLPDTTEREQVMQAFRTTWAHGPVYWMRIAFIDSAKAAHEMYSKCLFRDTYGSEVLRLSQDVVPNVRLRVALLLPDIAPACYQMEEFHNALERLQDDIDEGVVEAMSSIDERVDAAIKKSTEHFEDDMKREEEERELYAVHLNARRDAQRKSGNMKRAKTMLFGKSSRSSIPISPTGKRGPAPSEQSSKTVSHGVEQISHSLDLEPAWMMLR</sequence>
<keyword evidence="3" id="KW-1185">Reference proteome</keyword>
<accession>A0A2V3J2I8</accession>
<reference evidence="2 3" key="1">
    <citation type="journal article" date="2018" name="Mol. Biol. Evol.">
        <title>Analysis of the draft genome of the red seaweed Gracilariopsis chorda provides insights into genome size evolution in Rhodophyta.</title>
        <authorList>
            <person name="Lee J."/>
            <person name="Yang E.C."/>
            <person name="Graf L."/>
            <person name="Yang J.H."/>
            <person name="Qiu H."/>
            <person name="Zel Zion U."/>
            <person name="Chan C.X."/>
            <person name="Stephens T.G."/>
            <person name="Weber A.P.M."/>
            <person name="Boo G.H."/>
            <person name="Boo S.M."/>
            <person name="Kim K.M."/>
            <person name="Shin Y."/>
            <person name="Jung M."/>
            <person name="Lee S.J."/>
            <person name="Yim H.S."/>
            <person name="Lee J.H."/>
            <person name="Bhattacharya D."/>
            <person name="Yoon H.S."/>
        </authorList>
    </citation>
    <scope>NUCLEOTIDE SEQUENCE [LARGE SCALE GENOMIC DNA]</scope>
    <source>
        <strain evidence="2 3">SKKU-2015</strain>
        <tissue evidence="2">Whole body</tissue>
    </source>
</reference>
<comment type="caution">
    <text evidence="2">The sequence shown here is derived from an EMBL/GenBank/DDBJ whole genome shotgun (WGS) entry which is preliminary data.</text>
</comment>
<dbReference type="EMBL" id="NBIV01000013">
    <property type="protein sequence ID" value="PXF48553.1"/>
    <property type="molecule type" value="Genomic_DNA"/>
</dbReference>
<dbReference type="STRING" id="448386.A0A2V3J2I8"/>
<dbReference type="Gene3D" id="1.25.10.10">
    <property type="entry name" value="Leucine-rich Repeat Variant"/>
    <property type="match status" value="1"/>
</dbReference>
<dbReference type="Proteomes" id="UP000247409">
    <property type="component" value="Unassembled WGS sequence"/>
</dbReference>
<gene>
    <name evidence="2" type="ORF">BWQ96_01722</name>
</gene>
<dbReference type="PANTHER" id="PTHR21467:SF0">
    <property type="entry name" value="SERINE_THREONINE-PROTEIN PHOSPHATASE 4 REGULATORY SUBUNIT 4"/>
    <property type="match status" value="1"/>
</dbReference>
<dbReference type="InterPro" id="IPR011989">
    <property type="entry name" value="ARM-like"/>
</dbReference>
<feature type="region of interest" description="Disordered" evidence="1">
    <location>
        <begin position="684"/>
        <end position="732"/>
    </location>
</feature>
<dbReference type="OrthoDB" id="340346at2759"/>
<evidence type="ECO:0000313" key="3">
    <source>
        <dbReference type="Proteomes" id="UP000247409"/>
    </source>
</evidence>
<dbReference type="SUPFAM" id="SSF48371">
    <property type="entry name" value="ARM repeat"/>
    <property type="match status" value="1"/>
</dbReference>
<protein>
    <submittedName>
        <fullName evidence="2">Serine/threonine-protein phosphatase 4 regulatory subunit 4</fullName>
    </submittedName>
</protein>
<evidence type="ECO:0000256" key="1">
    <source>
        <dbReference type="SAM" id="MobiDB-lite"/>
    </source>
</evidence>
<dbReference type="AlphaFoldDB" id="A0A2V3J2I8"/>
<organism evidence="2 3">
    <name type="scientific">Gracilariopsis chorda</name>
    <dbReference type="NCBI Taxonomy" id="448386"/>
    <lineage>
        <taxon>Eukaryota</taxon>
        <taxon>Rhodophyta</taxon>
        <taxon>Florideophyceae</taxon>
        <taxon>Rhodymeniophycidae</taxon>
        <taxon>Gracilariales</taxon>
        <taxon>Gracilariaceae</taxon>
        <taxon>Gracilariopsis</taxon>
    </lineage>
</organism>
<dbReference type="PANTHER" id="PTHR21467">
    <property type="entry name" value="PROTEIN PHOSPHATASE 4 REGULATORY SUBUNIT 4 PPP4R4"/>
    <property type="match status" value="1"/>
</dbReference>
<proteinExistence type="predicted"/>
<dbReference type="InterPro" id="IPR039918">
    <property type="entry name" value="PPP4R4"/>
</dbReference>
<dbReference type="InterPro" id="IPR016024">
    <property type="entry name" value="ARM-type_fold"/>
</dbReference>
<evidence type="ECO:0000313" key="2">
    <source>
        <dbReference type="EMBL" id="PXF48553.1"/>
    </source>
</evidence>
<name>A0A2V3J2I8_9FLOR</name>